<evidence type="ECO:0000256" key="1">
    <source>
        <dbReference type="SAM" id="Phobius"/>
    </source>
</evidence>
<evidence type="ECO:0008006" key="3">
    <source>
        <dbReference type="Google" id="ProtNLM"/>
    </source>
</evidence>
<keyword evidence="1" id="KW-1133">Transmembrane helix</keyword>
<dbReference type="AlphaFoldDB" id="A0A0F9BNS3"/>
<organism evidence="2">
    <name type="scientific">marine sediment metagenome</name>
    <dbReference type="NCBI Taxonomy" id="412755"/>
    <lineage>
        <taxon>unclassified sequences</taxon>
        <taxon>metagenomes</taxon>
        <taxon>ecological metagenomes</taxon>
    </lineage>
</organism>
<keyword evidence="1" id="KW-0812">Transmembrane</keyword>
<keyword evidence="1" id="KW-0472">Membrane</keyword>
<accession>A0A0F9BNS3</accession>
<evidence type="ECO:0000313" key="2">
    <source>
        <dbReference type="EMBL" id="KKL23539.1"/>
    </source>
</evidence>
<protein>
    <recommendedName>
        <fullName evidence="3">Type I restriction enzyme R protein N-terminal domain-containing protein</fullName>
    </recommendedName>
</protein>
<proteinExistence type="predicted"/>
<sequence>MQRAQLEKLVHGFLIEGREYPPESLLQHQCLPRDWKSGKYIPDIVIVEPSSKDIVGIVEVKAAGEIERGDTLDRCRRLATGLRDGDVPFFLVFAEPDNMAGSKVHQFVSEATLETTLEEFPPISSLSTIEKVQTKAHKRRDRKKTIDAFQWLSYGLAIVLFALLCLDLLRLLVWSEKHLMFIGAIVVLILAPHVSKLKMFGVEVERREDNQKGK</sequence>
<feature type="transmembrane region" description="Helical" evidence="1">
    <location>
        <begin position="148"/>
        <end position="173"/>
    </location>
</feature>
<name>A0A0F9BNS3_9ZZZZ</name>
<reference evidence="2" key="1">
    <citation type="journal article" date="2015" name="Nature">
        <title>Complex archaea that bridge the gap between prokaryotes and eukaryotes.</title>
        <authorList>
            <person name="Spang A."/>
            <person name="Saw J.H."/>
            <person name="Jorgensen S.L."/>
            <person name="Zaremba-Niedzwiedzka K."/>
            <person name="Martijn J."/>
            <person name="Lind A.E."/>
            <person name="van Eijk R."/>
            <person name="Schleper C."/>
            <person name="Guy L."/>
            <person name="Ettema T.J."/>
        </authorList>
    </citation>
    <scope>NUCLEOTIDE SEQUENCE</scope>
</reference>
<dbReference type="EMBL" id="LAZR01036936">
    <property type="protein sequence ID" value="KKL23539.1"/>
    <property type="molecule type" value="Genomic_DNA"/>
</dbReference>
<feature type="transmembrane region" description="Helical" evidence="1">
    <location>
        <begin position="179"/>
        <end position="197"/>
    </location>
</feature>
<comment type="caution">
    <text evidence="2">The sequence shown here is derived from an EMBL/GenBank/DDBJ whole genome shotgun (WGS) entry which is preliminary data.</text>
</comment>
<gene>
    <name evidence="2" type="ORF">LCGC14_2424360</name>
</gene>